<keyword evidence="1" id="KW-0175">Coiled coil</keyword>
<comment type="caution">
    <text evidence="3">The sequence shown here is derived from an EMBL/GenBank/DDBJ whole genome shotgun (WGS) entry which is preliminary data.</text>
</comment>
<evidence type="ECO:0000256" key="1">
    <source>
        <dbReference type="SAM" id="Coils"/>
    </source>
</evidence>
<dbReference type="EMBL" id="CACRXK020017000">
    <property type="protein sequence ID" value="CAB4030608.1"/>
    <property type="molecule type" value="Genomic_DNA"/>
</dbReference>
<dbReference type="AlphaFoldDB" id="A0A6S7JI96"/>
<feature type="coiled-coil region" evidence="1">
    <location>
        <begin position="30"/>
        <end position="81"/>
    </location>
</feature>
<accession>A0A6S7JI96</accession>
<gene>
    <name evidence="3" type="ORF">PACLA_8A007966</name>
</gene>
<feature type="non-terminal residue" evidence="3">
    <location>
        <position position="1"/>
    </location>
</feature>
<name>A0A6S7JI96_PARCT</name>
<feature type="compositionally biased region" description="Polar residues" evidence="2">
    <location>
        <begin position="155"/>
        <end position="173"/>
    </location>
</feature>
<reference evidence="3" key="1">
    <citation type="submission" date="2020-04" db="EMBL/GenBank/DDBJ databases">
        <authorList>
            <person name="Alioto T."/>
            <person name="Alioto T."/>
            <person name="Gomez Garrido J."/>
        </authorList>
    </citation>
    <scope>NUCLEOTIDE SEQUENCE</scope>
    <source>
        <strain evidence="3">A484AB</strain>
    </source>
</reference>
<protein>
    <submittedName>
        <fullName evidence="3">Uncharacterized protein</fullName>
    </submittedName>
</protein>
<keyword evidence="4" id="KW-1185">Reference proteome</keyword>
<feature type="region of interest" description="Disordered" evidence="2">
    <location>
        <begin position="113"/>
        <end position="200"/>
    </location>
</feature>
<evidence type="ECO:0000313" key="4">
    <source>
        <dbReference type="Proteomes" id="UP001152795"/>
    </source>
</evidence>
<sequence>ITRRAQRAQATKTWNKAETLMNDEINETNIQRLQVVLQTFDTKIEQLKKLDENISCKIETEKELESEIVEADDYLSELMDKRYRIQFFISANQATTASPNNTLSAAQNYNQGEQLASQGNKERPEQQKPDPNARQNIKDKDRNVQCMCTNGGDVAQTTNTSEQTSEVRATTSFGICPTTDEPSDEKDQPSENPPQREKRSAAVAAKKKIKGWTSSLLCPAGGCREIATDAKTLMTLI</sequence>
<evidence type="ECO:0000313" key="3">
    <source>
        <dbReference type="EMBL" id="CAB4030608.1"/>
    </source>
</evidence>
<proteinExistence type="predicted"/>
<dbReference type="Proteomes" id="UP001152795">
    <property type="component" value="Unassembled WGS sequence"/>
</dbReference>
<feature type="compositionally biased region" description="Basic and acidic residues" evidence="2">
    <location>
        <begin position="185"/>
        <end position="200"/>
    </location>
</feature>
<evidence type="ECO:0000256" key="2">
    <source>
        <dbReference type="SAM" id="MobiDB-lite"/>
    </source>
</evidence>
<dbReference type="OrthoDB" id="5984724at2759"/>
<organism evidence="3 4">
    <name type="scientific">Paramuricea clavata</name>
    <name type="common">Red gorgonian</name>
    <name type="synonym">Violescent sea-whip</name>
    <dbReference type="NCBI Taxonomy" id="317549"/>
    <lineage>
        <taxon>Eukaryota</taxon>
        <taxon>Metazoa</taxon>
        <taxon>Cnidaria</taxon>
        <taxon>Anthozoa</taxon>
        <taxon>Octocorallia</taxon>
        <taxon>Malacalcyonacea</taxon>
        <taxon>Plexauridae</taxon>
        <taxon>Paramuricea</taxon>
    </lineage>
</organism>